<dbReference type="RefSeq" id="WP_213413023.1">
    <property type="nucleotide sequence ID" value="NZ_BOVK01000043.1"/>
</dbReference>
<organism evidence="1 2">
    <name type="scientific">Xylanibacillus composti</name>
    <dbReference type="NCBI Taxonomy" id="1572762"/>
    <lineage>
        <taxon>Bacteria</taxon>
        <taxon>Bacillati</taxon>
        <taxon>Bacillota</taxon>
        <taxon>Bacilli</taxon>
        <taxon>Bacillales</taxon>
        <taxon>Paenibacillaceae</taxon>
        <taxon>Xylanibacillus</taxon>
    </lineage>
</organism>
<keyword evidence="2" id="KW-1185">Reference proteome</keyword>
<evidence type="ECO:0000313" key="1">
    <source>
        <dbReference type="EMBL" id="GIQ70247.1"/>
    </source>
</evidence>
<dbReference type="AlphaFoldDB" id="A0A8J4H3D9"/>
<protein>
    <submittedName>
        <fullName evidence="1">Uncharacterized protein</fullName>
    </submittedName>
</protein>
<evidence type="ECO:0000313" key="2">
    <source>
        <dbReference type="Proteomes" id="UP000677918"/>
    </source>
</evidence>
<sequence length="78" mass="8729">MSVKIAIVEKKLSGEMKTIHEAIWNDTQISALDHANYLLVDGQEYEMLEGRLNVNSGLLEILVAAVIEDRETNKTEAD</sequence>
<proteinExistence type="predicted"/>
<dbReference type="Proteomes" id="UP000677918">
    <property type="component" value="Unassembled WGS sequence"/>
</dbReference>
<comment type="caution">
    <text evidence="1">The sequence shown here is derived from an EMBL/GenBank/DDBJ whole genome shotgun (WGS) entry which is preliminary data.</text>
</comment>
<accession>A0A8J4H3D9</accession>
<reference evidence="1" key="1">
    <citation type="submission" date="2021-04" db="EMBL/GenBank/DDBJ databases">
        <title>Draft genome sequence of Xylanibacillus composti strain K13.</title>
        <authorList>
            <person name="Uke A."/>
            <person name="Chhe C."/>
            <person name="Baramee S."/>
            <person name="Kosugi A."/>
        </authorList>
    </citation>
    <scope>NUCLEOTIDE SEQUENCE</scope>
    <source>
        <strain evidence="1">K13</strain>
    </source>
</reference>
<name>A0A8J4H3D9_9BACL</name>
<gene>
    <name evidence="1" type="ORF">XYCOK13_30710</name>
</gene>
<dbReference type="EMBL" id="BOVK01000043">
    <property type="protein sequence ID" value="GIQ70247.1"/>
    <property type="molecule type" value="Genomic_DNA"/>
</dbReference>